<keyword evidence="4 6" id="KW-1133">Transmembrane helix</keyword>
<evidence type="ECO:0000259" key="7">
    <source>
        <dbReference type="Pfam" id="PF02687"/>
    </source>
</evidence>
<feature type="transmembrane region" description="Helical" evidence="6">
    <location>
        <begin position="355"/>
        <end position="380"/>
    </location>
</feature>
<feature type="transmembrane region" description="Helical" evidence="6">
    <location>
        <begin position="470"/>
        <end position="500"/>
    </location>
</feature>
<feature type="transmembrane region" description="Helical" evidence="6">
    <location>
        <begin position="927"/>
        <end position="949"/>
    </location>
</feature>
<gene>
    <name evidence="8" type="ORF">GCM10009858_18670</name>
</gene>
<evidence type="ECO:0000256" key="5">
    <source>
        <dbReference type="ARBA" id="ARBA00023136"/>
    </source>
</evidence>
<feature type="transmembrane region" description="Helical" evidence="6">
    <location>
        <begin position="300"/>
        <end position="325"/>
    </location>
</feature>
<sequence length="960" mass="99838">MSDTNTSVPASRLAQWRAGWRVSLRMARRDVRRHRGRSLLVVIMVGLPVLLLTAATTLWFTDDLDASERLPFQLGQSQGYVIPPQALQLRQLLDPMEQQEWPGKTEPPAARAVPGLVAGSEAAALSTLLHARLVEVTSVPATIRVGDHYLSGNALGVDSRDPAVLAPRVTLDSGRWPAGPGEALVTAAGIENGLPRSGTVGLRVLGSAGEAPERALTIVGVGRGFDAQGGQYVRQSDLVTTPLPSDYAQRQWLVDRGDPITWGEVERLNSYGVGAFSRFVAEHPETMTRHSGDASSDNTVALVIALAALGLVLLTTLLAGPAFAVGAARQRRTLALAASNGATTRQLRRTVLAQALVLGVLSAVVGAVVGVSGGVGSVLVARLARPDLFVGPVQVPWPAVAAAAAAAVLSSVVAAVVPSRGLGRLDVVSVLRGQSVSPTLRRRVPVVGAVLVAAGAVAVTWASFRDPSSAVTAFVGGSLAIVVGSLLVVPLSLALVARGADRLPLALRMAAREAGRQRGRATPTVAAIMGGAAVLSVVCIGLEADTTRAARDHVPVTRQGQAVVQGGLTPLRLHDLARTVRATDPSLRPLVLSELADYNQQDGRVMLAARRPGCTDAQVIPRPLGGNEIPDLSTACVTASNFSNDVPFATLQAADLTDLTEFLDLTPTQQQVLRSGGVATVDPAEVAGLPLPDRGGQLLRDVDRARPVVLDETGGAVTFLRWRQSVDGQGNWVAPVPARTQVVRMPVAYLTRAQWTRLLVLYSGGPAGVVTTVTADRLGVATTPTALVVRADGGISPDLESRLTDALRASQGDATVSVERGYQRGDGLALVILFGVIGLVILVATLIATALSQTENVPLLGTLAAVGATRRTRRALAGSQALYLGLLGAVLGLLVGLAPGIGLARIVLSTVAEDGGRALPATIPVPWLQILLPVVLVPLVAGALAWVSIRRAPVVVRRAT</sequence>
<comment type="subcellular location">
    <subcellularLocation>
        <location evidence="1">Cell membrane</location>
        <topology evidence="1">Multi-pass membrane protein</topology>
    </subcellularLocation>
</comment>
<dbReference type="Pfam" id="PF02687">
    <property type="entry name" value="FtsX"/>
    <property type="match status" value="2"/>
</dbReference>
<evidence type="ECO:0000313" key="9">
    <source>
        <dbReference type="Proteomes" id="UP001500730"/>
    </source>
</evidence>
<reference evidence="8 9" key="1">
    <citation type="journal article" date="2019" name="Int. J. Syst. Evol. Microbiol.">
        <title>The Global Catalogue of Microorganisms (GCM) 10K type strain sequencing project: providing services to taxonomists for standard genome sequencing and annotation.</title>
        <authorList>
            <consortium name="The Broad Institute Genomics Platform"/>
            <consortium name="The Broad Institute Genome Sequencing Center for Infectious Disease"/>
            <person name="Wu L."/>
            <person name="Ma J."/>
        </authorList>
    </citation>
    <scope>NUCLEOTIDE SEQUENCE [LARGE SCALE GENOMIC DNA]</scope>
    <source>
        <strain evidence="8 9">JCM 16259</strain>
    </source>
</reference>
<feature type="transmembrane region" description="Helical" evidence="6">
    <location>
        <begin position="38"/>
        <end position="60"/>
    </location>
</feature>
<keyword evidence="9" id="KW-1185">Reference proteome</keyword>
<organism evidence="8 9">
    <name type="scientific">Terrabacter carboxydivorans</name>
    <dbReference type="NCBI Taxonomy" id="619730"/>
    <lineage>
        <taxon>Bacteria</taxon>
        <taxon>Bacillati</taxon>
        <taxon>Actinomycetota</taxon>
        <taxon>Actinomycetes</taxon>
        <taxon>Micrococcales</taxon>
        <taxon>Intrasporangiaceae</taxon>
        <taxon>Terrabacter</taxon>
    </lineage>
</organism>
<feature type="transmembrane region" description="Helical" evidence="6">
    <location>
        <begin position="444"/>
        <end position="464"/>
    </location>
</feature>
<feature type="transmembrane region" description="Helical" evidence="6">
    <location>
        <begin position="881"/>
        <end position="907"/>
    </location>
</feature>
<evidence type="ECO:0000256" key="3">
    <source>
        <dbReference type="ARBA" id="ARBA00022692"/>
    </source>
</evidence>
<keyword evidence="2" id="KW-1003">Cell membrane</keyword>
<feature type="transmembrane region" description="Helical" evidence="6">
    <location>
        <begin position="400"/>
        <end position="423"/>
    </location>
</feature>
<feature type="domain" description="ABC3 transporter permease C-terminal" evidence="7">
    <location>
        <begin position="307"/>
        <end position="424"/>
    </location>
</feature>
<dbReference type="PANTHER" id="PTHR30287">
    <property type="entry name" value="MEMBRANE COMPONENT OF PREDICTED ABC SUPERFAMILY METABOLITE UPTAKE TRANSPORTER"/>
    <property type="match status" value="1"/>
</dbReference>
<dbReference type="PANTHER" id="PTHR30287:SF1">
    <property type="entry name" value="INNER MEMBRANE PROTEIN"/>
    <property type="match status" value="1"/>
</dbReference>
<protein>
    <recommendedName>
        <fullName evidence="7">ABC3 transporter permease C-terminal domain-containing protein</fullName>
    </recommendedName>
</protein>
<evidence type="ECO:0000256" key="1">
    <source>
        <dbReference type="ARBA" id="ARBA00004651"/>
    </source>
</evidence>
<keyword evidence="5 6" id="KW-0472">Membrane</keyword>
<dbReference type="EMBL" id="BAAARE010000007">
    <property type="protein sequence ID" value="GAA2481262.1"/>
    <property type="molecule type" value="Genomic_DNA"/>
</dbReference>
<dbReference type="RefSeq" id="WP_344254589.1">
    <property type="nucleotide sequence ID" value="NZ_BAAARE010000007.1"/>
</dbReference>
<dbReference type="InterPro" id="IPR038766">
    <property type="entry name" value="Membrane_comp_ABC_pdt"/>
</dbReference>
<keyword evidence="3 6" id="KW-0812">Transmembrane</keyword>
<dbReference type="InterPro" id="IPR003838">
    <property type="entry name" value="ABC3_permease_C"/>
</dbReference>
<evidence type="ECO:0000313" key="8">
    <source>
        <dbReference type="EMBL" id="GAA2481262.1"/>
    </source>
</evidence>
<name>A0ABN3LFB6_9MICO</name>
<feature type="transmembrane region" description="Helical" evidence="6">
    <location>
        <begin position="827"/>
        <end position="851"/>
    </location>
</feature>
<comment type="caution">
    <text evidence="8">The sequence shown here is derived from an EMBL/GenBank/DDBJ whole genome shotgun (WGS) entry which is preliminary data.</text>
</comment>
<evidence type="ECO:0000256" key="2">
    <source>
        <dbReference type="ARBA" id="ARBA00022475"/>
    </source>
</evidence>
<evidence type="ECO:0000256" key="4">
    <source>
        <dbReference type="ARBA" id="ARBA00022989"/>
    </source>
</evidence>
<feature type="domain" description="ABC3 transporter permease C-terminal" evidence="7">
    <location>
        <begin position="832"/>
        <end position="953"/>
    </location>
</feature>
<proteinExistence type="predicted"/>
<accession>A0ABN3LFB6</accession>
<evidence type="ECO:0000256" key="6">
    <source>
        <dbReference type="SAM" id="Phobius"/>
    </source>
</evidence>
<dbReference type="Proteomes" id="UP001500730">
    <property type="component" value="Unassembled WGS sequence"/>
</dbReference>